<accession>A0A317WDU0</accession>
<dbReference type="GeneID" id="37061185"/>
<protein>
    <submittedName>
        <fullName evidence="2">Uncharacterized protein</fullName>
    </submittedName>
</protein>
<feature type="compositionally biased region" description="Basic residues" evidence="1">
    <location>
        <begin position="20"/>
        <end position="29"/>
    </location>
</feature>
<gene>
    <name evidence="2" type="ORF">BO70DRAFT_26663</name>
</gene>
<reference evidence="2 3" key="1">
    <citation type="submission" date="2016-12" db="EMBL/GenBank/DDBJ databases">
        <title>The genomes of Aspergillus section Nigri reveals drivers in fungal speciation.</title>
        <authorList>
            <consortium name="DOE Joint Genome Institute"/>
            <person name="Vesth T.C."/>
            <person name="Nybo J."/>
            <person name="Theobald S."/>
            <person name="Brandl J."/>
            <person name="Frisvad J.C."/>
            <person name="Nielsen K.F."/>
            <person name="Lyhne E.K."/>
            <person name="Kogle M.E."/>
            <person name="Kuo A."/>
            <person name="Riley R."/>
            <person name="Clum A."/>
            <person name="Nolan M."/>
            <person name="Lipzen A."/>
            <person name="Salamov A."/>
            <person name="Henrissat B."/>
            <person name="Wiebenga A."/>
            <person name="De Vries R.P."/>
            <person name="Grigoriev I.V."/>
            <person name="Mortensen U.H."/>
            <person name="Andersen M.R."/>
            <person name="Baker S.E."/>
        </authorList>
    </citation>
    <scope>NUCLEOTIDE SEQUENCE [LARGE SCALE GENOMIC DNA]</scope>
    <source>
        <strain evidence="2 3">CBS 117.55</strain>
    </source>
</reference>
<dbReference type="RefSeq" id="XP_025399910.1">
    <property type="nucleotide sequence ID" value="XM_025538948.1"/>
</dbReference>
<name>A0A317WDU0_9EURO</name>
<evidence type="ECO:0000256" key="1">
    <source>
        <dbReference type="SAM" id="MobiDB-lite"/>
    </source>
</evidence>
<keyword evidence="3" id="KW-1185">Reference proteome</keyword>
<organism evidence="2 3">
    <name type="scientific">Aspergillus heteromorphus CBS 117.55</name>
    <dbReference type="NCBI Taxonomy" id="1448321"/>
    <lineage>
        <taxon>Eukaryota</taxon>
        <taxon>Fungi</taxon>
        <taxon>Dikarya</taxon>
        <taxon>Ascomycota</taxon>
        <taxon>Pezizomycotina</taxon>
        <taxon>Eurotiomycetes</taxon>
        <taxon>Eurotiomycetidae</taxon>
        <taxon>Eurotiales</taxon>
        <taxon>Aspergillaceae</taxon>
        <taxon>Aspergillus</taxon>
        <taxon>Aspergillus subgen. Circumdati</taxon>
    </lineage>
</organism>
<feature type="region of interest" description="Disordered" evidence="1">
    <location>
        <begin position="83"/>
        <end position="116"/>
    </location>
</feature>
<dbReference type="VEuPathDB" id="FungiDB:BO70DRAFT_26663"/>
<dbReference type="AlphaFoldDB" id="A0A317WDU0"/>
<feature type="compositionally biased region" description="Polar residues" evidence="1">
    <location>
        <begin position="106"/>
        <end position="116"/>
    </location>
</feature>
<proteinExistence type="predicted"/>
<evidence type="ECO:0000313" key="2">
    <source>
        <dbReference type="EMBL" id="PWY83467.1"/>
    </source>
</evidence>
<dbReference type="Proteomes" id="UP000247233">
    <property type="component" value="Unassembled WGS sequence"/>
</dbReference>
<sequence length="230" mass="24815">MAVGENAMQVEIAGGERSPGRKARKARQVRQVRQVRQGKARRARSHGCHAGCFTILISGGIANPFGYCAFARHLPHLHLSQLSPGIKHRHPPYSSSPESPLDQPSGHRNTTRGSSDSAVNGEIVLVRSSLTASGFVFFFLASFSCRRAAPSPPPPLSHHHLIPSHLNFLPPSFAFAPPPSSFLPPPSSLWLSSEVDPWSTVSKFNPIQSPVTVSGSEDQIDFFLASSPSV</sequence>
<feature type="region of interest" description="Disordered" evidence="1">
    <location>
        <begin position="1"/>
        <end position="29"/>
    </location>
</feature>
<evidence type="ECO:0000313" key="3">
    <source>
        <dbReference type="Proteomes" id="UP000247233"/>
    </source>
</evidence>
<dbReference type="EMBL" id="MSFL01000010">
    <property type="protein sequence ID" value="PWY83467.1"/>
    <property type="molecule type" value="Genomic_DNA"/>
</dbReference>
<comment type="caution">
    <text evidence="2">The sequence shown here is derived from an EMBL/GenBank/DDBJ whole genome shotgun (WGS) entry which is preliminary data.</text>
</comment>